<dbReference type="SMART" id="SM00054">
    <property type="entry name" value="EFh"/>
    <property type="match status" value="4"/>
</dbReference>
<proteinExistence type="predicted"/>
<dbReference type="InterPro" id="IPR011992">
    <property type="entry name" value="EF-hand-dom_pair"/>
</dbReference>
<dbReference type="GO" id="GO:0005509">
    <property type="term" value="F:calcium ion binding"/>
    <property type="evidence" value="ECO:0007669"/>
    <property type="project" value="InterPro"/>
</dbReference>
<keyword evidence="2" id="KW-0106">Calcium</keyword>
<dbReference type="AlphaFoldDB" id="A0A9N9TE58"/>
<evidence type="ECO:0000313" key="5">
    <source>
        <dbReference type="EMBL" id="CAG9856651.1"/>
    </source>
</evidence>
<dbReference type="OrthoDB" id="343296at2759"/>
<dbReference type="Gene3D" id="1.10.238.10">
    <property type="entry name" value="EF-hand"/>
    <property type="match status" value="2"/>
</dbReference>
<dbReference type="Pfam" id="PF13833">
    <property type="entry name" value="EF-hand_8"/>
    <property type="match status" value="1"/>
</dbReference>
<feature type="domain" description="EF-hand" evidence="4">
    <location>
        <begin position="53"/>
        <end position="88"/>
    </location>
</feature>
<feature type="region of interest" description="Disordered" evidence="3">
    <location>
        <begin position="136"/>
        <end position="161"/>
    </location>
</feature>
<dbReference type="InterPro" id="IPR050230">
    <property type="entry name" value="CALM/Myosin/TropC-like"/>
</dbReference>
<dbReference type="PROSITE" id="PS50222">
    <property type="entry name" value="EF_HAND_2"/>
    <property type="match status" value="3"/>
</dbReference>
<dbReference type="InterPro" id="IPR002048">
    <property type="entry name" value="EF_hand_dom"/>
</dbReference>
<dbReference type="CDD" id="cd00051">
    <property type="entry name" value="EFh"/>
    <property type="match status" value="2"/>
</dbReference>
<evidence type="ECO:0000259" key="4">
    <source>
        <dbReference type="PROSITE" id="PS50222"/>
    </source>
</evidence>
<protein>
    <recommendedName>
        <fullName evidence="4">EF-hand domain-containing protein</fullName>
    </recommendedName>
</protein>
<accession>A0A9N9TE58</accession>
<gene>
    <name evidence="5" type="ORF">PHYEVI_LOCUS3071</name>
</gene>
<evidence type="ECO:0000256" key="1">
    <source>
        <dbReference type="ARBA" id="ARBA00022737"/>
    </source>
</evidence>
<dbReference type="Proteomes" id="UP001153712">
    <property type="component" value="Chromosome 12"/>
</dbReference>
<dbReference type="GO" id="GO:0016460">
    <property type="term" value="C:myosin II complex"/>
    <property type="evidence" value="ECO:0007669"/>
    <property type="project" value="TreeGrafter"/>
</dbReference>
<dbReference type="InterPro" id="IPR018247">
    <property type="entry name" value="EF_Hand_1_Ca_BS"/>
</dbReference>
<organism evidence="5 6">
    <name type="scientific">Phyllotreta striolata</name>
    <name type="common">Striped flea beetle</name>
    <name type="synonym">Crioceris striolata</name>
    <dbReference type="NCBI Taxonomy" id="444603"/>
    <lineage>
        <taxon>Eukaryota</taxon>
        <taxon>Metazoa</taxon>
        <taxon>Ecdysozoa</taxon>
        <taxon>Arthropoda</taxon>
        <taxon>Hexapoda</taxon>
        <taxon>Insecta</taxon>
        <taxon>Pterygota</taxon>
        <taxon>Neoptera</taxon>
        <taxon>Endopterygota</taxon>
        <taxon>Coleoptera</taxon>
        <taxon>Polyphaga</taxon>
        <taxon>Cucujiformia</taxon>
        <taxon>Chrysomeloidea</taxon>
        <taxon>Chrysomelidae</taxon>
        <taxon>Galerucinae</taxon>
        <taxon>Alticini</taxon>
        <taxon>Phyllotreta</taxon>
    </lineage>
</organism>
<dbReference type="PANTHER" id="PTHR23048">
    <property type="entry name" value="MYOSIN LIGHT CHAIN 1, 3"/>
    <property type="match status" value="1"/>
</dbReference>
<dbReference type="PROSITE" id="PS00018">
    <property type="entry name" value="EF_HAND_1"/>
    <property type="match status" value="1"/>
</dbReference>
<keyword evidence="6" id="KW-1185">Reference proteome</keyword>
<evidence type="ECO:0000256" key="3">
    <source>
        <dbReference type="SAM" id="MobiDB-lite"/>
    </source>
</evidence>
<keyword evidence="1" id="KW-0677">Repeat</keyword>
<dbReference type="FunFam" id="1.10.238.10:FF:000003">
    <property type="entry name" value="Calmodulin A"/>
    <property type="match status" value="1"/>
</dbReference>
<evidence type="ECO:0000256" key="2">
    <source>
        <dbReference type="ARBA" id="ARBA00022837"/>
    </source>
</evidence>
<reference evidence="5" key="1">
    <citation type="submission" date="2022-01" db="EMBL/GenBank/DDBJ databases">
        <authorList>
            <person name="King R."/>
        </authorList>
    </citation>
    <scope>NUCLEOTIDE SEQUENCE</scope>
</reference>
<feature type="domain" description="EF-hand" evidence="4">
    <location>
        <begin position="126"/>
        <end position="161"/>
    </location>
</feature>
<feature type="domain" description="EF-hand" evidence="4">
    <location>
        <begin position="17"/>
        <end position="52"/>
    </location>
</feature>
<dbReference type="PANTHER" id="PTHR23048:SF59">
    <property type="entry name" value="EF-HAND SUPERFAMILY PROTEIN"/>
    <property type="match status" value="1"/>
</dbReference>
<evidence type="ECO:0000313" key="6">
    <source>
        <dbReference type="Proteomes" id="UP001153712"/>
    </source>
</evidence>
<sequence>MQTSKKKSGPRFLLSPQQKKDLKEAFDLFDLEGVGKINAKDLKVAIRALGFEPGKEEIRKMVTEIDKTGSEKISFDDFLHLLALKMSEKDSKEDVIKAFRLFADDPDGKISFWNLKKISEELGEDMTDEQIQEMIEEADKDRDGEVSQDEFMRMMTRSNSV</sequence>
<name>A0A9N9TE58_PHYSR</name>
<dbReference type="EMBL" id="OU900105">
    <property type="protein sequence ID" value="CAG9856651.1"/>
    <property type="molecule type" value="Genomic_DNA"/>
</dbReference>
<dbReference type="Pfam" id="PF13499">
    <property type="entry name" value="EF-hand_7"/>
    <property type="match status" value="1"/>
</dbReference>
<dbReference type="SUPFAM" id="SSF47473">
    <property type="entry name" value="EF-hand"/>
    <property type="match status" value="1"/>
</dbReference>